<dbReference type="Pfam" id="PF12840">
    <property type="entry name" value="HTH_20"/>
    <property type="match status" value="1"/>
</dbReference>
<dbReference type="CDD" id="cd00090">
    <property type="entry name" value="HTH_ARSR"/>
    <property type="match status" value="1"/>
</dbReference>
<dbReference type="InterPro" id="IPR036390">
    <property type="entry name" value="WH_DNA-bd_sf"/>
</dbReference>
<dbReference type="Proteomes" id="UP000030002">
    <property type="component" value="Unassembled WGS sequence"/>
</dbReference>
<dbReference type="OrthoDB" id="7945987at2"/>
<evidence type="ECO:0000259" key="1">
    <source>
        <dbReference type="SMART" id="SM00418"/>
    </source>
</evidence>
<dbReference type="InterPro" id="IPR011991">
    <property type="entry name" value="ArsR-like_HTH"/>
</dbReference>
<dbReference type="GO" id="GO:0003700">
    <property type="term" value="F:DNA-binding transcription factor activity"/>
    <property type="evidence" value="ECO:0007669"/>
    <property type="project" value="InterPro"/>
</dbReference>
<evidence type="ECO:0000313" key="3">
    <source>
        <dbReference type="Proteomes" id="UP000030002"/>
    </source>
</evidence>
<sequence>MPPELEHDPRREVVLDATTLKALTHPLRPRILSALRLHGPATASRLAAHLGVNTGATSYHVRQLAEAGFVVEATELGNARDRWWRAAHARTIFDTQGADQETSAAYLSAVAAGYAENAQRAIAEIATLPPEWEDAGTFSNFTLRLTPDETTELMDAITTLIRSHRSHQGSIDAPPEARPVSVNLEVFLAPGMSGE</sequence>
<evidence type="ECO:0000313" key="2">
    <source>
        <dbReference type="EMBL" id="KGN34675.1"/>
    </source>
</evidence>
<feature type="domain" description="HTH arsR-type" evidence="1">
    <location>
        <begin position="18"/>
        <end position="98"/>
    </location>
</feature>
<name>A0A0A0JB88_9MICO</name>
<dbReference type="eggNOG" id="COG0640">
    <property type="taxonomic scope" value="Bacteria"/>
</dbReference>
<dbReference type="SMART" id="SM00418">
    <property type="entry name" value="HTH_ARSR"/>
    <property type="match status" value="1"/>
</dbReference>
<dbReference type="STRING" id="1385520.N802_00880"/>
<dbReference type="AlphaFoldDB" id="A0A0A0JB88"/>
<keyword evidence="3" id="KW-1185">Reference proteome</keyword>
<protein>
    <submittedName>
        <fullName evidence="2">ArsR family transcriptional regulator</fullName>
    </submittedName>
</protein>
<reference evidence="2 3" key="1">
    <citation type="submission" date="2013-08" db="EMBL/GenBank/DDBJ databases">
        <title>The genome sequence of Knoellia sinensis.</title>
        <authorList>
            <person name="Zhu W."/>
            <person name="Wang G."/>
        </authorList>
    </citation>
    <scope>NUCLEOTIDE SEQUENCE [LARGE SCALE GENOMIC DNA]</scope>
    <source>
        <strain evidence="2 3">KCTC 19936</strain>
    </source>
</reference>
<dbReference type="InterPro" id="IPR001845">
    <property type="entry name" value="HTH_ArsR_DNA-bd_dom"/>
</dbReference>
<dbReference type="EMBL" id="AVPJ01000001">
    <property type="protein sequence ID" value="KGN34675.1"/>
    <property type="molecule type" value="Genomic_DNA"/>
</dbReference>
<organism evidence="2 3">
    <name type="scientific">Knoellia sinensis KCTC 19936</name>
    <dbReference type="NCBI Taxonomy" id="1385520"/>
    <lineage>
        <taxon>Bacteria</taxon>
        <taxon>Bacillati</taxon>
        <taxon>Actinomycetota</taxon>
        <taxon>Actinomycetes</taxon>
        <taxon>Micrococcales</taxon>
        <taxon>Intrasporangiaceae</taxon>
        <taxon>Knoellia</taxon>
    </lineage>
</organism>
<gene>
    <name evidence="2" type="ORF">N802_00880</name>
</gene>
<accession>A0A0A0JB88</accession>
<dbReference type="Gene3D" id="1.10.10.10">
    <property type="entry name" value="Winged helix-like DNA-binding domain superfamily/Winged helix DNA-binding domain"/>
    <property type="match status" value="1"/>
</dbReference>
<comment type="caution">
    <text evidence="2">The sequence shown here is derived from an EMBL/GenBank/DDBJ whole genome shotgun (WGS) entry which is preliminary data.</text>
</comment>
<dbReference type="InterPro" id="IPR036388">
    <property type="entry name" value="WH-like_DNA-bd_sf"/>
</dbReference>
<dbReference type="RefSeq" id="WP_052109262.1">
    <property type="nucleotide sequence ID" value="NZ_AVPJ01000001.1"/>
</dbReference>
<dbReference type="SUPFAM" id="SSF46785">
    <property type="entry name" value="Winged helix' DNA-binding domain"/>
    <property type="match status" value="1"/>
</dbReference>
<proteinExistence type="predicted"/>